<accession>A0A6P8I3E0</accession>
<evidence type="ECO:0000313" key="5">
    <source>
        <dbReference type="RefSeq" id="XP_031563069.1"/>
    </source>
</evidence>
<dbReference type="Proteomes" id="UP000515163">
    <property type="component" value="Unplaced"/>
</dbReference>
<dbReference type="PANTHER" id="PTHR22991:SF40">
    <property type="entry name" value="PROTEIN CBG13490"/>
    <property type="match status" value="1"/>
</dbReference>
<dbReference type="SMART" id="SM00034">
    <property type="entry name" value="CLECT"/>
    <property type="match status" value="1"/>
</dbReference>
<dbReference type="Gene3D" id="2.60.120.200">
    <property type="match status" value="1"/>
</dbReference>
<dbReference type="InterPro" id="IPR001304">
    <property type="entry name" value="C-type_lectin-like"/>
</dbReference>
<dbReference type="AlphaFoldDB" id="A0A6P8I3E0"/>
<dbReference type="SUPFAM" id="SSF49899">
    <property type="entry name" value="Concanavalin A-like lectins/glucanases"/>
    <property type="match status" value="1"/>
</dbReference>
<keyword evidence="4" id="KW-1185">Reference proteome</keyword>
<dbReference type="OrthoDB" id="441660at2759"/>
<name>A0A6P8I3E0_ACTTE</name>
<evidence type="ECO:0000313" key="4">
    <source>
        <dbReference type="Proteomes" id="UP000515163"/>
    </source>
</evidence>
<reference evidence="5 6" key="1">
    <citation type="submission" date="2025-04" db="UniProtKB">
        <authorList>
            <consortium name="RefSeq"/>
        </authorList>
    </citation>
    <scope>IDENTIFICATION</scope>
    <source>
        <tissue evidence="5 6">Tentacle</tissue>
    </source>
</reference>
<feature type="chain" id="PRO_5044653128" evidence="2">
    <location>
        <begin position="26"/>
        <end position="469"/>
    </location>
</feature>
<keyword evidence="2" id="KW-0732">Signal</keyword>
<proteinExistence type="predicted"/>
<protein>
    <submittedName>
        <fullName evidence="5 6">Uncharacterized protein LOC116298682</fullName>
    </submittedName>
</protein>
<dbReference type="InterPro" id="IPR013320">
    <property type="entry name" value="ConA-like_dom_sf"/>
</dbReference>
<dbReference type="CDD" id="cd00037">
    <property type="entry name" value="CLECT"/>
    <property type="match status" value="1"/>
</dbReference>
<dbReference type="RefSeq" id="XP_031563069.1">
    <property type="nucleotide sequence ID" value="XM_031707209.1"/>
</dbReference>
<dbReference type="SUPFAM" id="SSF56436">
    <property type="entry name" value="C-type lectin-like"/>
    <property type="match status" value="1"/>
</dbReference>
<keyword evidence="1" id="KW-1015">Disulfide bond</keyword>
<dbReference type="RefSeq" id="XP_031563070.1">
    <property type="nucleotide sequence ID" value="XM_031707210.1"/>
</dbReference>
<feature type="signal peptide" evidence="2">
    <location>
        <begin position="1"/>
        <end position="25"/>
    </location>
</feature>
<feature type="domain" description="C-type lectin" evidence="3">
    <location>
        <begin position="262"/>
        <end position="375"/>
    </location>
</feature>
<gene>
    <name evidence="5 6" type="primary">LOC116298682</name>
</gene>
<evidence type="ECO:0000256" key="2">
    <source>
        <dbReference type="SAM" id="SignalP"/>
    </source>
</evidence>
<dbReference type="InterPro" id="IPR050976">
    <property type="entry name" value="Snaclec"/>
</dbReference>
<evidence type="ECO:0000313" key="6">
    <source>
        <dbReference type="RefSeq" id="XP_031563070.1"/>
    </source>
</evidence>
<dbReference type="InterPro" id="IPR016186">
    <property type="entry name" value="C-type_lectin-like/link_sf"/>
</dbReference>
<dbReference type="GeneID" id="116298682"/>
<dbReference type="Pfam" id="PF00059">
    <property type="entry name" value="Lectin_C"/>
    <property type="match status" value="1"/>
</dbReference>
<dbReference type="Pfam" id="PF13385">
    <property type="entry name" value="Laminin_G_3"/>
    <property type="match status" value="1"/>
</dbReference>
<sequence length="469" mass="52930">MSRVIIWIFCFLLLEFSADILEASAVPWYNEADHYWNMNQIFYGFSYDAPQRVGVEQWHAHVIGSEVTSSPPNLGIRMYESYSRINLGSHHNSCFVDVAFCSNGLSIAFWVKGNKGSKHQDLLVFGGPHRGISVVKTKDGILETNISSMKMNKTWMVSSLGKVLEPWAWHHVGITWNSSAGLSLYLNATRVVSNTSAVPLNETSPAPSWSMHVGRNKHADIAIDELVLWSHVVSNDTITKAFEYKTGITASNVGCGSRWIAHLQFCYLSFNTLTSWDTAHTSCQVHSSGLLSIVSAEEDDFIRNRMSGSTPCIHLGLTVRQEAFVWTDDSVWSFSRLGHQGNITVNDSNQCVYRNMTDSLWYTSDCQRMCGYVCKTYRAGVFSNAEFQCHANQLHKGMSGYRLSVVKVRSQVECAMECLIYGLGCLSYNYQRYDKGYSEQFDEHLCELNGSSNHVHLVDMDGYQYCERK</sequence>
<dbReference type="Gene3D" id="3.10.100.10">
    <property type="entry name" value="Mannose-Binding Protein A, subunit A"/>
    <property type="match status" value="1"/>
</dbReference>
<dbReference type="PROSITE" id="PS50041">
    <property type="entry name" value="C_TYPE_LECTIN_2"/>
    <property type="match status" value="1"/>
</dbReference>
<dbReference type="KEGG" id="aten:116298682"/>
<evidence type="ECO:0000259" key="3">
    <source>
        <dbReference type="PROSITE" id="PS50041"/>
    </source>
</evidence>
<evidence type="ECO:0000256" key="1">
    <source>
        <dbReference type="ARBA" id="ARBA00023157"/>
    </source>
</evidence>
<dbReference type="PANTHER" id="PTHR22991">
    <property type="entry name" value="PROTEIN CBG13490"/>
    <property type="match status" value="1"/>
</dbReference>
<organism evidence="4 5">
    <name type="scientific">Actinia tenebrosa</name>
    <name type="common">Australian red waratah sea anemone</name>
    <dbReference type="NCBI Taxonomy" id="6105"/>
    <lineage>
        <taxon>Eukaryota</taxon>
        <taxon>Metazoa</taxon>
        <taxon>Cnidaria</taxon>
        <taxon>Anthozoa</taxon>
        <taxon>Hexacorallia</taxon>
        <taxon>Actiniaria</taxon>
        <taxon>Actiniidae</taxon>
        <taxon>Actinia</taxon>
    </lineage>
</organism>
<dbReference type="InterPro" id="IPR016187">
    <property type="entry name" value="CTDL_fold"/>
</dbReference>